<name>A0A0P7KNK1_9RHOB</name>
<dbReference type="PANTHER" id="PTHR41299:SF1">
    <property type="entry name" value="THIAMINE PYROPHOSPHOKINASE"/>
    <property type="match status" value="1"/>
</dbReference>
<evidence type="ECO:0000256" key="2">
    <source>
        <dbReference type="ARBA" id="ARBA00022741"/>
    </source>
</evidence>
<comment type="caution">
    <text evidence="7">The sequence shown here is derived from an EMBL/GenBank/DDBJ whole genome shotgun (WGS) entry which is preliminary data.</text>
</comment>
<dbReference type="EMBL" id="LKBA01000006">
    <property type="protein sequence ID" value="KPN63780.1"/>
    <property type="molecule type" value="Genomic_DNA"/>
</dbReference>
<dbReference type="Pfam" id="PF04265">
    <property type="entry name" value="TPK_B1_binding"/>
    <property type="match status" value="1"/>
</dbReference>
<dbReference type="SUPFAM" id="SSF63999">
    <property type="entry name" value="Thiamin pyrophosphokinase, catalytic domain"/>
    <property type="match status" value="1"/>
</dbReference>
<reference evidence="7 8" key="1">
    <citation type="submission" date="2015-09" db="EMBL/GenBank/DDBJ databases">
        <title>Draft genome sequence of Aliiroseovarius crassostreae CV919-312TSm, the causative agent of Roseovarius Oyster Disease (formerly Juvenile Oyster Disease).</title>
        <authorList>
            <person name="Kessner L."/>
            <person name="Spinard E."/>
            <person name="Nelson D."/>
        </authorList>
    </citation>
    <scope>NUCLEOTIDE SEQUENCE [LARGE SCALE GENOMIC DNA]</scope>
    <source>
        <strain evidence="7 8">CV919-312</strain>
    </source>
</reference>
<dbReference type="AlphaFoldDB" id="A0A0P7KNK1"/>
<organism evidence="7 8">
    <name type="scientific">Aliiroseovarius crassostreae</name>
    <dbReference type="NCBI Taxonomy" id="154981"/>
    <lineage>
        <taxon>Bacteria</taxon>
        <taxon>Pseudomonadati</taxon>
        <taxon>Pseudomonadota</taxon>
        <taxon>Alphaproteobacteria</taxon>
        <taxon>Rhodobacterales</taxon>
        <taxon>Paracoccaceae</taxon>
        <taxon>Aliiroseovarius</taxon>
    </lineage>
</organism>
<keyword evidence="4" id="KW-0067">ATP-binding</keyword>
<dbReference type="OrthoDB" id="7057856at2"/>
<dbReference type="Pfam" id="PF04263">
    <property type="entry name" value="TPK_catalytic"/>
    <property type="match status" value="1"/>
</dbReference>
<sequence length="223" mass="23646">MKGNILQQLASITLLGGGRVNHSILRESLEFAPRLVAVDGAAGTAVSLDLMPEAVVGDLDSLTPEVRAVFDPACVVETPDQNRTDFDKALQWAVEQGQAPLVLGVGFMGGRLDHELACYNALVRSTAPCVLLGEEDLCFHLADNLKLALPLGARLSLFPMAEVTGNCTGLRWPVDGLTLSPWGRVGTSNEVAEGQLTLSFDRPGMLVILPRAHLGAVIEALLG</sequence>
<dbReference type="GO" id="GO:0016301">
    <property type="term" value="F:kinase activity"/>
    <property type="evidence" value="ECO:0007669"/>
    <property type="project" value="UniProtKB-KW"/>
</dbReference>
<dbReference type="GO" id="GO:0004788">
    <property type="term" value="F:thiamine diphosphokinase activity"/>
    <property type="evidence" value="ECO:0007669"/>
    <property type="project" value="UniProtKB-UniRule"/>
</dbReference>
<dbReference type="SUPFAM" id="SSF63862">
    <property type="entry name" value="Thiamin pyrophosphokinase, substrate-binding domain"/>
    <property type="match status" value="1"/>
</dbReference>
<dbReference type="SMART" id="SM00983">
    <property type="entry name" value="TPK_B1_binding"/>
    <property type="match status" value="1"/>
</dbReference>
<evidence type="ECO:0000256" key="5">
    <source>
        <dbReference type="NCBIfam" id="TIGR01378"/>
    </source>
</evidence>
<keyword evidence="1" id="KW-0808">Transferase</keyword>
<dbReference type="Gene3D" id="3.40.50.10240">
    <property type="entry name" value="Thiamin pyrophosphokinase, catalytic domain"/>
    <property type="match status" value="1"/>
</dbReference>
<dbReference type="RefSeq" id="WP_055190452.1">
    <property type="nucleotide sequence ID" value="NZ_FPBS01000002.1"/>
</dbReference>
<dbReference type="GO" id="GO:0005524">
    <property type="term" value="F:ATP binding"/>
    <property type="evidence" value="ECO:0007669"/>
    <property type="project" value="UniProtKB-KW"/>
</dbReference>
<keyword evidence="3" id="KW-0418">Kinase</keyword>
<dbReference type="InterPro" id="IPR006282">
    <property type="entry name" value="Thi_PPkinase"/>
</dbReference>
<gene>
    <name evidence="7" type="ORF">AKJ29_11265</name>
</gene>
<dbReference type="InterPro" id="IPR007371">
    <property type="entry name" value="TPK_catalytic"/>
</dbReference>
<dbReference type="InterPro" id="IPR036759">
    <property type="entry name" value="TPK_catalytic_sf"/>
</dbReference>
<dbReference type="InterPro" id="IPR053149">
    <property type="entry name" value="TPK"/>
</dbReference>
<protein>
    <recommendedName>
        <fullName evidence="5">Thiamine diphosphokinase</fullName>
        <ecNumber evidence="5">2.7.6.2</ecNumber>
    </recommendedName>
</protein>
<evidence type="ECO:0000256" key="4">
    <source>
        <dbReference type="ARBA" id="ARBA00022840"/>
    </source>
</evidence>
<keyword evidence="2" id="KW-0547">Nucleotide-binding</keyword>
<evidence type="ECO:0000256" key="1">
    <source>
        <dbReference type="ARBA" id="ARBA00022679"/>
    </source>
</evidence>
<dbReference type="GO" id="GO:0009229">
    <property type="term" value="P:thiamine diphosphate biosynthetic process"/>
    <property type="evidence" value="ECO:0007669"/>
    <property type="project" value="InterPro"/>
</dbReference>
<dbReference type="STRING" id="154981.AKJ29_11265"/>
<dbReference type="NCBIfam" id="TIGR01378">
    <property type="entry name" value="thi_PPkinase"/>
    <property type="match status" value="1"/>
</dbReference>
<dbReference type="InterPro" id="IPR036371">
    <property type="entry name" value="TPK_B1-bd_sf"/>
</dbReference>
<dbReference type="PANTHER" id="PTHR41299">
    <property type="entry name" value="THIAMINE PYROPHOSPHOKINASE"/>
    <property type="match status" value="1"/>
</dbReference>
<evidence type="ECO:0000313" key="7">
    <source>
        <dbReference type="EMBL" id="KPN63780.1"/>
    </source>
</evidence>
<dbReference type="Proteomes" id="UP000050471">
    <property type="component" value="Unassembled WGS sequence"/>
</dbReference>
<dbReference type="InterPro" id="IPR007373">
    <property type="entry name" value="Thiamin_PyroPKinase_B1-bd"/>
</dbReference>
<dbReference type="GO" id="GO:0030975">
    <property type="term" value="F:thiamine binding"/>
    <property type="evidence" value="ECO:0007669"/>
    <property type="project" value="InterPro"/>
</dbReference>
<evidence type="ECO:0000259" key="6">
    <source>
        <dbReference type="SMART" id="SM00983"/>
    </source>
</evidence>
<evidence type="ECO:0000256" key="3">
    <source>
        <dbReference type="ARBA" id="ARBA00022777"/>
    </source>
</evidence>
<proteinExistence type="predicted"/>
<dbReference type="CDD" id="cd07995">
    <property type="entry name" value="TPK"/>
    <property type="match status" value="1"/>
</dbReference>
<dbReference type="GO" id="GO:0006772">
    <property type="term" value="P:thiamine metabolic process"/>
    <property type="evidence" value="ECO:0007669"/>
    <property type="project" value="UniProtKB-UniRule"/>
</dbReference>
<evidence type="ECO:0000313" key="8">
    <source>
        <dbReference type="Proteomes" id="UP000050471"/>
    </source>
</evidence>
<keyword evidence="8" id="KW-1185">Reference proteome</keyword>
<feature type="domain" description="Thiamin pyrophosphokinase thiamin-binding" evidence="6">
    <location>
        <begin position="142"/>
        <end position="207"/>
    </location>
</feature>
<accession>A0A0P7KNK1</accession>
<dbReference type="EC" id="2.7.6.2" evidence="5"/>